<evidence type="ECO:0008006" key="3">
    <source>
        <dbReference type="Google" id="ProtNLM"/>
    </source>
</evidence>
<dbReference type="EMBL" id="BNAP01000025">
    <property type="protein sequence ID" value="GHH00070.1"/>
    <property type="molecule type" value="Genomic_DNA"/>
</dbReference>
<gene>
    <name evidence="1" type="ORF">GCM10010961_36530</name>
</gene>
<name>A0A8J3MDP0_9RHOB</name>
<comment type="caution">
    <text evidence="1">The sequence shown here is derived from an EMBL/GenBank/DDBJ whole genome shotgun (WGS) entry which is preliminary data.</text>
</comment>
<protein>
    <recommendedName>
        <fullName evidence="3">DUF1194 domain-containing protein</fullName>
    </recommendedName>
</protein>
<keyword evidence="2" id="KW-1185">Reference proteome</keyword>
<reference evidence="1" key="2">
    <citation type="submission" date="2020-09" db="EMBL/GenBank/DDBJ databases">
        <authorList>
            <person name="Sun Q."/>
            <person name="Zhou Y."/>
        </authorList>
    </citation>
    <scope>NUCLEOTIDE SEQUENCE</scope>
    <source>
        <strain evidence="1">CGMCC 1.7081</strain>
    </source>
</reference>
<dbReference type="AlphaFoldDB" id="A0A8J3MDP0"/>
<accession>A0A8J3MDP0</accession>
<dbReference type="Pfam" id="PF06707">
    <property type="entry name" value="DUF1194"/>
    <property type="match status" value="1"/>
</dbReference>
<sequence>MAVRWSLPNPGPAWRTPAIGKLSALVFAGVLTLGAGSTNAADCRQALVLAMDVSSSVDNREDSLQRQGLANALLSPDVEAAIFASSLPVAIAAYEWSGRDKHTLLSDWRLIATRGDLLDLAETIRGSQRSETEFPTAMGYALGYGAGLLARGPDCLFRTLDLAGDGINNEGFGPEEAYAAFPFDEIVVNGLVVAPLDGPDQADVENFYRDRVIRGPGAFLEVARGFADYERAMRRKLLRELRPRAVGLLSAPEQRQHPS</sequence>
<dbReference type="RefSeq" id="WP_084437110.1">
    <property type="nucleotide sequence ID" value="NZ_BNAP01000025.1"/>
</dbReference>
<dbReference type="Proteomes" id="UP000611500">
    <property type="component" value="Unassembled WGS sequence"/>
</dbReference>
<evidence type="ECO:0000313" key="2">
    <source>
        <dbReference type="Proteomes" id="UP000611500"/>
    </source>
</evidence>
<dbReference type="SUPFAM" id="SSF53300">
    <property type="entry name" value="vWA-like"/>
    <property type="match status" value="1"/>
</dbReference>
<organism evidence="1 2">
    <name type="scientific">Pseudodonghicola xiamenensis</name>
    <dbReference type="NCBI Taxonomy" id="337702"/>
    <lineage>
        <taxon>Bacteria</taxon>
        <taxon>Pseudomonadati</taxon>
        <taxon>Pseudomonadota</taxon>
        <taxon>Alphaproteobacteria</taxon>
        <taxon>Rhodobacterales</taxon>
        <taxon>Paracoccaceae</taxon>
        <taxon>Pseudodonghicola</taxon>
    </lineage>
</organism>
<evidence type="ECO:0000313" key="1">
    <source>
        <dbReference type="EMBL" id="GHH00070.1"/>
    </source>
</evidence>
<dbReference type="InterPro" id="IPR010607">
    <property type="entry name" value="DUF1194"/>
</dbReference>
<proteinExistence type="predicted"/>
<reference evidence="1" key="1">
    <citation type="journal article" date="2014" name="Int. J. Syst. Evol. Microbiol.">
        <title>Complete genome sequence of Corynebacterium casei LMG S-19264T (=DSM 44701T), isolated from a smear-ripened cheese.</title>
        <authorList>
            <consortium name="US DOE Joint Genome Institute (JGI-PGF)"/>
            <person name="Walter F."/>
            <person name="Albersmeier A."/>
            <person name="Kalinowski J."/>
            <person name="Ruckert C."/>
        </authorList>
    </citation>
    <scope>NUCLEOTIDE SEQUENCE</scope>
    <source>
        <strain evidence="1">CGMCC 1.7081</strain>
    </source>
</reference>
<dbReference type="InterPro" id="IPR036465">
    <property type="entry name" value="vWFA_dom_sf"/>
</dbReference>